<dbReference type="InterPro" id="IPR001624">
    <property type="entry name" value="FliE"/>
</dbReference>
<reference evidence="7" key="1">
    <citation type="journal article" date="2019" name="Int. J. Syst. Evol. Microbiol.">
        <title>The Global Catalogue of Microorganisms (GCM) 10K type strain sequencing project: providing services to taxonomists for standard genome sequencing and annotation.</title>
        <authorList>
            <consortium name="The Broad Institute Genomics Platform"/>
            <consortium name="The Broad Institute Genome Sequencing Center for Infectious Disease"/>
            <person name="Wu L."/>
            <person name="Ma J."/>
        </authorList>
    </citation>
    <scope>NUCLEOTIDE SEQUENCE [LARGE SCALE GENOMIC DNA]</scope>
    <source>
        <strain evidence="7">JCM 17843</strain>
    </source>
</reference>
<evidence type="ECO:0000256" key="2">
    <source>
        <dbReference type="ARBA" id="ARBA00009272"/>
    </source>
</evidence>
<dbReference type="Pfam" id="PF02049">
    <property type="entry name" value="FliE"/>
    <property type="match status" value="1"/>
</dbReference>
<evidence type="ECO:0000256" key="1">
    <source>
        <dbReference type="ARBA" id="ARBA00004117"/>
    </source>
</evidence>
<comment type="subcellular location">
    <subcellularLocation>
        <location evidence="1 4">Bacterial flagellum basal body</location>
    </subcellularLocation>
</comment>
<evidence type="ECO:0000256" key="4">
    <source>
        <dbReference type="HAMAP-Rule" id="MF_00724"/>
    </source>
</evidence>
<gene>
    <name evidence="4 6" type="primary">fliE</name>
    <name evidence="6" type="ORF">GCM10007972_24100</name>
</gene>
<keyword evidence="7" id="KW-1185">Reference proteome</keyword>
<keyword evidence="3 4" id="KW-0975">Bacterial flagellum</keyword>
<organism evidence="6 7">
    <name type="scientific">Iodidimonas muriae</name>
    <dbReference type="NCBI Taxonomy" id="261467"/>
    <lineage>
        <taxon>Bacteria</taxon>
        <taxon>Pseudomonadati</taxon>
        <taxon>Pseudomonadota</taxon>
        <taxon>Alphaproteobacteria</taxon>
        <taxon>Iodidimonadales</taxon>
        <taxon>Iodidimonadaceae</taxon>
        <taxon>Iodidimonas</taxon>
    </lineage>
</organism>
<evidence type="ECO:0000313" key="6">
    <source>
        <dbReference type="EMBL" id="GGO15709.1"/>
    </source>
</evidence>
<proteinExistence type="inferred from homology"/>
<name>A0ABQ2LFF7_9PROT</name>
<dbReference type="HAMAP" id="MF_00724">
    <property type="entry name" value="FliE"/>
    <property type="match status" value="1"/>
</dbReference>
<dbReference type="PANTHER" id="PTHR34653">
    <property type="match status" value="1"/>
</dbReference>
<comment type="caution">
    <text evidence="6">The sequence shown here is derived from an EMBL/GenBank/DDBJ whole genome shotgun (WGS) entry which is preliminary data.</text>
</comment>
<dbReference type="PANTHER" id="PTHR34653:SF1">
    <property type="entry name" value="FLAGELLAR HOOK-BASAL BODY COMPLEX PROTEIN FLIE"/>
    <property type="match status" value="1"/>
</dbReference>
<keyword evidence="6" id="KW-0966">Cell projection</keyword>
<keyword evidence="6" id="KW-0282">Flagellum</keyword>
<comment type="similarity">
    <text evidence="2 4">Belongs to the FliE family.</text>
</comment>
<sequence>MDTKMLDAANAYGASLGRMGGGAAEIASTGSGFGAMVENMVSETTNAVSAAESVSAQAVAGQADMVDVVTAISNAEMVLETVTTVRDRVISAYQEIMRMPI</sequence>
<protein>
    <recommendedName>
        <fullName evidence="4 5">Flagellar hook-basal body complex protein FliE</fullName>
    </recommendedName>
</protein>
<evidence type="ECO:0000256" key="3">
    <source>
        <dbReference type="ARBA" id="ARBA00023143"/>
    </source>
</evidence>
<accession>A0ABQ2LFF7</accession>
<dbReference type="NCBIfam" id="TIGR00205">
    <property type="entry name" value="fliE"/>
    <property type="match status" value="1"/>
</dbReference>
<evidence type="ECO:0000313" key="7">
    <source>
        <dbReference type="Proteomes" id="UP000602381"/>
    </source>
</evidence>
<evidence type="ECO:0000256" key="5">
    <source>
        <dbReference type="NCBIfam" id="TIGR00205"/>
    </source>
</evidence>
<dbReference type="Proteomes" id="UP000602381">
    <property type="component" value="Unassembled WGS sequence"/>
</dbReference>
<keyword evidence="6" id="KW-0969">Cilium</keyword>
<dbReference type="EMBL" id="BMOV01000010">
    <property type="protein sequence ID" value="GGO15709.1"/>
    <property type="molecule type" value="Genomic_DNA"/>
</dbReference>